<accession>A0A2P4WX61</accession>
<sequence>MRLHYLLLTVIAALLVCCGGVLASTSSPDARQRKLKMEIPDLVSSGGTNNRFLRNHETYNGSNGDESEERAGQGLLNKFLGRNDLTMKKLSRMMNDDEFKLKMFQNWDKHQQSLGKIREKMFLELNPRYEKLLLEYLNEYQRTGQKLKKFKPRKRPTGNRVRFGEVKYADDLDNFHI</sequence>
<feature type="region of interest" description="Disordered" evidence="6">
    <location>
        <begin position="47"/>
        <end position="69"/>
    </location>
</feature>
<evidence type="ECO:0000256" key="5">
    <source>
        <dbReference type="RuleBase" id="RU367124"/>
    </source>
</evidence>
<evidence type="ECO:0000256" key="2">
    <source>
        <dbReference type="ARBA" id="ARBA00010400"/>
    </source>
</evidence>
<evidence type="ECO:0000256" key="6">
    <source>
        <dbReference type="SAM" id="MobiDB-lite"/>
    </source>
</evidence>
<comment type="subcellular location">
    <subcellularLocation>
        <location evidence="1 5">Secreted</location>
    </subcellularLocation>
</comment>
<dbReference type="Proteomes" id="UP000237271">
    <property type="component" value="Unassembled WGS sequence"/>
</dbReference>
<comment type="domain">
    <text evidence="5">The RxLR-dEER motif acts to carry the protein into the host cell cytoplasm through binding to cell surface phosphatidylinositol-3-phosphate.</text>
</comment>
<protein>
    <recommendedName>
        <fullName evidence="5">RxLR effector protein</fullName>
    </recommendedName>
</protein>
<keyword evidence="8" id="KW-1185">Reference proteome</keyword>
<comment type="similarity">
    <text evidence="2 5">Belongs to the RxLR effector family.</text>
</comment>
<keyword evidence="3 5" id="KW-0964">Secreted</keyword>
<evidence type="ECO:0000256" key="3">
    <source>
        <dbReference type="ARBA" id="ARBA00022525"/>
    </source>
</evidence>
<name>A0A2P4WX61_9STRA</name>
<dbReference type="AlphaFoldDB" id="A0A2P4WX61"/>
<evidence type="ECO:0000313" key="7">
    <source>
        <dbReference type="EMBL" id="POM57871.1"/>
    </source>
</evidence>
<feature type="chain" id="PRO_5028502427" description="RxLR effector protein" evidence="5">
    <location>
        <begin position="24"/>
        <end position="177"/>
    </location>
</feature>
<gene>
    <name evidence="7" type="ORF">PHPALM_37562</name>
</gene>
<reference evidence="7 8" key="1">
    <citation type="journal article" date="2017" name="Genome Biol. Evol.">
        <title>Phytophthora megakarya and P. palmivora, closely related causal agents of cacao black pod rot, underwent increases in genome sizes and gene numbers by different mechanisms.</title>
        <authorList>
            <person name="Ali S.S."/>
            <person name="Shao J."/>
            <person name="Lary D.J."/>
            <person name="Kronmiller B."/>
            <person name="Shen D."/>
            <person name="Strem M.D."/>
            <person name="Amoako-Attah I."/>
            <person name="Akrofi A.Y."/>
            <person name="Begoude B.A."/>
            <person name="Ten Hoopen G.M."/>
            <person name="Coulibaly K."/>
            <person name="Kebe B.I."/>
            <person name="Melnick R.L."/>
            <person name="Guiltinan M.J."/>
            <person name="Tyler B.M."/>
            <person name="Meinhardt L.W."/>
            <person name="Bailey B.A."/>
        </authorList>
    </citation>
    <scope>NUCLEOTIDE SEQUENCE [LARGE SCALE GENOMIC DNA]</scope>
    <source>
        <strain evidence="8">sbr112.9</strain>
    </source>
</reference>
<comment type="caution">
    <text evidence="7">The sequence shown here is derived from an EMBL/GenBank/DDBJ whole genome shotgun (WGS) entry which is preliminary data.</text>
</comment>
<dbReference type="EMBL" id="NCKW01020467">
    <property type="protein sequence ID" value="POM57871.1"/>
    <property type="molecule type" value="Genomic_DNA"/>
</dbReference>
<keyword evidence="4 5" id="KW-0732">Signal</keyword>
<feature type="compositionally biased region" description="Polar residues" evidence="6">
    <location>
        <begin position="47"/>
        <end position="64"/>
    </location>
</feature>
<comment type="function">
    <text evidence="5">Effector that suppresses plant defense responses during pathogen infection.</text>
</comment>
<proteinExistence type="inferred from homology"/>
<dbReference type="GO" id="GO:0005576">
    <property type="term" value="C:extracellular region"/>
    <property type="evidence" value="ECO:0007669"/>
    <property type="project" value="UniProtKB-SubCell"/>
</dbReference>
<evidence type="ECO:0000313" key="8">
    <source>
        <dbReference type="Proteomes" id="UP000237271"/>
    </source>
</evidence>
<dbReference type="OrthoDB" id="127914at2759"/>
<feature type="signal peptide" evidence="5">
    <location>
        <begin position="1"/>
        <end position="23"/>
    </location>
</feature>
<dbReference type="InterPro" id="IPR031825">
    <property type="entry name" value="RXLR"/>
</dbReference>
<dbReference type="Pfam" id="PF16810">
    <property type="entry name" value="RXLR"/>
    <property type="match status" value="1"/>
</dbReference>
<organism evidence="7 8">
    <name type="scientific">Phytophthora palmivora</name>
    <dbReference type="NCBI Taxonomy" id="4796"/>
    <lineage>
        <taxon>Eukaryota</taxon>
        <taxon>Sar</taxon>
        <taxon>Stramenopiles</taxon>
        <taxon>Oomycota</taxon>
        <taxon>Peronosporomycetes</taxon>
        <taxon>Peronosporales</taxon>
        <taxon>Peronosporaceae</taxon>
        <taxon>Phytophthora</taxon>
    </lineage>
</organism>
<evidence type="ECO:0000256" key="1">
    <source>
        <dbReference type="ARBA" id="ARBA00004613"/>
    </source>
</evidence>
<evidence type="ECO:0000256" key="4">
    <source>
        <dbReference type="ARBA" id="ARBA00022729"/>
    </source>
</evidence>